<proteinExistence type="predicted"/>
<protein>
    <submittedName>
        <fullName evidence="1">Purine nucleoside permease</fullName>
    </submittedName>
</protein>
<gene>
    <name evidence="1" type="ORF">PXH66_12930</name>
</gene>
<organism evidence="1 2">
    <name type="scientific">Synoicihabitans lomoniglobus</name>
    <dbReference type="NCBI Taxonomy" id="2909285"/>
    <lineage>
        <taxon>Bacteria</taxon>
        <taxon>Pseudomonadati</taxon>
        <taxon>Verrucomicrobiota</taxon>
        <taxon>Opitutia</taxon>
        <taxon>Opitutales</taxon>
        <taxon>Opitutaceae</taxon>
        <taxon>Synoicihabitans</taxon>
    </lineage>
</organism>
<dbReference type="AlphaFoldDB" id="A0AAE9ZUD3"/>
<accession>A0AAE9ZUD3</accession>
<dbReference type="GO" id="GO:0055085">
    <property type="term" value="P:transmembrane transport"/>
    <property type="evidence" value="ECO:0007669"/>
    <property type="project" value="InterPro"/>
</dbReference>
<reference evidence="1" key="1">
    <citation type="submission" date="2023-03" db="EMBL/GenBank/DDBJ databases">
        <title>Lomoglobus Profundus gen. nov., sp. nov., a novel member of the phylum Verrucomicrobia, isolated from deep-marine sediment of South China Sea.</title>
        <authorList>
            <person name="Ahmad T."/>
            <person name="Ishaq S.E."/>
            <person name="Wang F."/>
        </authorList>
    </citation>
    <scope>NUCLEOTIDE SEQUENCE</scope>
    <source>
        <strain evidence="1">LMO-M01</strain>
    </source>
</reference>
<dbReference type="RefSeq" id="WP_330928586.1">
    <property type="nucleotide sequence ID" value="NZ_CP119075.1"/>
</dbReference>
<dbReference type="InterPro" id="IPR009486">
    <property type="entry name" value="Pur_nuclsid_perm"/>
</dbReference>
<evidence type="ECO:0000313" key="2">
    <source>
        <dbReference type="Proteomes" id="UP001218638"/>
    </source>
</evidence>
<keyword evidence="2" id="KW-1185">Reference proteome</keyword>
<dbReference type="EMBL" id="CP119075">
    <property type="protein sequence ID" value="WED63234.1"/>
    <property type="molecule type" value="Genomic_DNA"/>
</dbReference>
<dbReference type="Proteomes" id="UP001218638">
    <property type="component" value="Chromosome"/>
</dbReference>
<sequence>MRLFKLIGLILGLGVTGVTAAEPIKVKVVVVAMFEAGADTGDRPGEFQYWVEREGLTETYAFPQGYRDLRGTPNGEILGVVTGVGTAKSAATIMAVGLDPRFDLTEAYWVVAGISGVDPNDMSLGSAAWAEWLVDGDLAHEIDIREAPEGWTTGYIPLRKAHPYQQPVDRSEGEAFRLVPSLVEWAYQLTKDTELADSAAMQKRRALYVGYPVAQRPPFVLKGDQLAAMTYWHGEKMNQWANEWVKYYSDGEGEFVTSAMEDTGTYGSLLWLDRAGKVDVQRMLVLRTASNFSMQWPGGDAAESLSGEKLGPGYSAYIPSLDAAHRVGSRVVHALIEGWATYQHELPQP</sequence>
<dbReference type="PANTHER" id="PTHR38643">
    <property type="entry name" value="PURINE NUCLEOSIDE PERMEASE C285.05-RELATED"/>
    <property type="match status" value="1"/>
</dbReference>
<dbReference type="Pfam" id="PF06516">
    <property type="entry name" value="NUP"/>
    <property type="match status" value="1"/>
</dbReference>
<evidence type="ECO:0000313" key="1">
    <source>
        <dbReference type="EMBL" id="WED63234.1"/>
    </source>
</evidence>
<name>A0AAE9ZUD3_9BACT</name>
<dbReference type="KEGG" id="slom:PXH66_12930"/>
<dbReference type="PANTHER" id="PTHR38643:SF1">
    <property type="entry name" value="PURINE NUCLEOSIDE PERMEASE C285.05-RELATED"/>
    <property type="match status" value="1"/>
</dbReference>
<dbReference type="PIRSF" id="PIRSF013171">
    <property type="entry name" value="Pur_nuclsid_perm"/>
    <property type="match status" value="1"/>
</dbReference>